<feature type="transmembrane region" description="Helical" evidence="6">
    <location>
        <begin position="92"/>
        <end position="110"/>
    </location>
</feature>
<feature type="transmembrane region" description="Helical" evidence="6">
    <location>
        <begin position="34"/>
        <end position="54"/>
    </location>
</feature>
<evidence type="ECO:0000256" key="5">
    <source>
        <dbReference type="ARBA" id="ARBA00023136"/>
    </source>
</evidence>
<keyword evidence="9" id="KW-1185">Reference proteome</keyword>
<gene>
    <name evidence="8" type="primary">ccsA</name>
    <name evidence="8" type="ORF">Q4T40_14105</name>
</gene>
<feature type="transmembrane region" description="Helical" evidence="6">
    <location>
        <begin position="60"/>
        <end position="80"/>
    </location>
</feature>
<dbReference type="Pfam" id="PF01578">
    <property type="entry name" value="Cytochrom_C_asm"/>
    <property type="match status" value="1"/>
</dbReference>
<evidence type="ECO:0000256" key="3">
    <source>
        <dbReference type="ARBA" id="ARBA00022748"/>
    </source>
</evidence>
<feature type="transmembrane region" description="Helical" evidence="6">
    <location>
        <begin position="170"/>
        <end position="190"/>
    </location>
</feature>
<dbReference type="PANTHER" id="PTHR30071:SF1">
    <property type="entry name" value="CYTOCHROME B_B6 PROTEIN-RELATED"/>
    <property type="match status" value="1"/>
</dbReference>
<feature type="domain" description="Cytochrome c assembly protein" evidence="7">
    <location>
        <begin position="81"/>
        <end position="257"/>
    </location>
</feature>
<dbReference type="InterPro" id="IPR045062">
    <property type="entry name" value="Cyt_c_biogenesis_CcsA/CcmC"/>
</dbReference>
<dbReference type="RefSeq" id="WP_413780862.1">
    <property type="nucleotide sequence ID" value="NZ_JAUOZS010000001.1"/>
</dbReference>
<dbReference type="EMBL" id="JAUOZS010000001">
    <property type="protein sequence ID" value="MDT8902379.1"/>
    <property type="molecule type" value="Genomic_DNA"/>
</dbReference>
<feature type="transmembrane region" description="Helical" evidence="6">
    <location>
        <begin position="205"/>
        <end position="222"/>
    </location>
</feature>
<evidence type="ECO:0000256" key="2">
    <source>
        <dbReference type="ARBA" id="ARBA00022692"/>
    </source>
</evidence>
<reference evidence="8 9" key="1">
    <citation type="submission" date="2023-07" db="EMBL/GenBank/DDBJ databases">
        <title>The novel representative of Negativicutes class, Anaeroselena agilis gen. nov. sp. nov.</title>
        <authorList>
            <person name="Prokofeva M.I."/>
            <person name="Elcheninov A.G."/>
            <person name="Klyukina A."/>
            <person name="Kublanov I.V."/>
            <person name="Frolov E.N."/>
            <person name="Podosokorskaya O.A."/>
        </authorList>
    </citation>
    <scope>NUCLEOTIDE SEQUENCE [LARGE SCALE GENOMIC DNA]</scope>
    <source>
        <strain evidence="8 9">4137-cl</strain>
    </source>
</reference>
<keyword evidence="3" id="KW-0201">Cytochrome c-type biogenesis</keyword>
<evidence type="ECO:0000313" key="9">
    <source>
        <dbReference type="Proteomes" id="UP001254848"/>
    </source>
</evidence>
<organism evidence="8 9">
    <name type="scientific">Anaeroselena agilis</name>
    <dbReference type="NCBI Taxonomy" id="3063788"/>
    <lineage>
        <taxon>Bacteria</taxon>
        <taxon>Bacillati</taxon>
        <taxon>Bacillota</taxon>
        <taxon>Negativicutes</taxon>
        <taxon>Acetonemataceae</taxon>
        <taxon>Anaeroselena</taxon>
    </lineage>
</organism>
<keyword evidence="2 6" id="KW-0812">Transmembrane</keyword>
<feature type="transmembrane region" description="Helical" evidence="6">
    <location>
        <begin position="6"/>
        <end position="22"/>
    </location>
</feature>
<proteinExistence type="predicted"/>
<comment type="subcellular location">
    <subcellularLocation>
        <location evidence="1">Membrane</location>
        <topology evidence="1">Multi-pass membrane protein</topology>
    </subcellularLocation>
</comment>
<name>A0ABU3P009_9FIRM</name>
<dbReference type="Proteomes" id="UP001254848">
    <property type="component" value="Unassembled WGS sequence"/>
</dbReference>
<sequence>MDKYLTISALGLYLLAFFGYVFSRKKPDVIFGRYLLLAGCLANFAAVAARAAVAAHWPGISLYEFGLLFNGLLAGILFVIDWRCRMPAVMPVALALLLVMTAVTAASFSLPRQLMPALKSWWLAVHISVAVLAYGLLAASFCTAVLYLWQTKITASNPDDTSKAAWLTDRLIVLAMPFLTLVIVTGAVWAEYAWGSYWRWDPKETWSLITWLIYSAYFHFRLERGYDNPFVMSVASIGFIAVIFTYLGVSFLLPGLHSYLG</sequence>
<comment type="caution">
    <text evidence="8">The sequence shown here is derived from an EMBL/GenBank/DDBJ whole genome shotgun (WGS) entry which is preliminary data.</text>
</comment>
<evidence type="ECO:0000256" key="1">
    <source>
        <dbReference type="ARBA" id="ARBA00004141"/>
    </source>
</evidence>
<dbReference type="InterPro" id="IPR002541">
    <property type="entry name" value="Cyt_c_assembly"/>
</dbReference>
<dbReference type="PANTHER" id="PTHR30071">
    <property type="entry name" value="HEME EXPORTER PROTEIN C"/>
    <property type="match status" value="1"/>
</dbReference>
<evidence type="ECO:0000259" key="7">
    <source>
        <dbReference type="Pfam" id="PF01578"/>
    </source>
</evidence>
<evidence type="ECO:0000313" key="8">
    <source>
        <dbReference type="EMBL" id="MDT8902379.1"/>
    </source>
</evidence>
<keyword evidence="5 6" id="KW-0472">Membrane</keyword>
<feature type="transmembrane region" description="Helical" evidence="6">
    <location>
        <begin position="122"/>
        <end position="149"/>
    </location>
</feature>
<evidence type="ECO:0000256" key="6">
    <source>
        <dbReference type="SAM" id="Phobius"/>
    </source>
</evidence>
<protein>
    <submittedName>
        <fullName evidence="8">Cytochrome c biogenesis protein CcsA</fullName>
    </submittedName>
</protein>
<accession>A0ABU3P009</accession>
<feature type="transmembrane region" description="Helical" evidence="6">
    <location>
        <begin position="234"/>
        <end position="253"/>
    </location>
</feature>
<evidence type="ECO:0000256" key="4">
    <source>
        <dbReference type="ARBA" id="ARBA00022989"/>
    </source>
</evidence>
<keyword evidence="4 6" id="KW-1133">Transmembrane helix</keyword>